<evidence type="ECO:0000256" key="3">
    <source>
        <dbReference type="ARBA" id="ARBA00022801"/>
    </source>
</evidence>
<proteinExistence type="inferred from homology"/>
<dbReference type="GO" id="GO:0003998">
    <property type="term" value="F:acylphosphatase activity"/>
    <property type="evidence" value="ECO:0007669"/>
    <property type="project" value="UniProtKB-EC"/>
</dbReference>
<evidence type="ECO:0000256" key="5">
    <source>
        <dbReference type="PROSITE-ProRule" id="PRU00520"/>
    </source>
</evidence>
<feature type="active site" evidence="5">
    <location>
        <position position="25"/>
    </location>
</feature>
<evidence type="ECO:0000256" key="4">
    <source>
        <dbReference type="ARBA" id="ARBA00047645"/>
    </source>
</evidence>
<evidence type="ECO:0000256" key="7">
    <source>
        <dbReference type="RuleBase" id="RU004168"/>
    </source>
</evidence>
<dbReference type="PROSITE" id="PS51160">
    <property type="entry name" value="ACYLPHOSPHATASE_3"/>
    <property type="match status" value="1"/>
</dbReference>
<dbReference type="Pfam" id="PF00708">
    <property type="entry name" value="Acylphosphatase"/>
    <property type="match status" value="1"/>
</dbReference>
<dbReference type="PRINTS" id="PR00112">
    <property type="entry name" value="ACYLPHPHTASE"/>
</dbReference>
<dbReference type="EC" id="3.6.1.7" evidence="2 5"/>
<evidence type="ECO:0000313" key="9">
    <source>
        <dbReference type="EMBL" id="JAP59848.1"/>
    </source>
</evidence>
<accession>A0A0V0J2C9</accession>
<protein>
    <recommendedName>
        <fullName evidence="2 5">Acylphosphatase</fullName>
        <ecNumber evidence="2 5">3.6.1.7</ecNumber>
    </recommendedName>
</protein>
<feature type="active site" evidence="5">
    <location>
        <position position="43"/>
    </location>
</feature>
<keyword evidence="3 5" id="KW-0378">Hydrolase</keyword>
<dbReference type="PANTHER" id="PTHR10029">
    <property type="entry name" value="ACYLPHOSPHATASE"/>
    <property type="match status" value="1"/>
</dbReference>
<feature type="domain" description="Acylphosphatase-like" evidence="8">
    <location>
        <begin position="10"/>
        <end position="100"/>
    </location>
</feature>
<evidence type="ECO:0000256" key="2">
    <source>
        <dbReference type="ARBA" id="ARBA00012150"/>
    </source>
</evidence>
<dbReference type="Gene3D" id="3.30.70.100">
    <property type="match status" value="1"/>
</dbReference>
<dbReference type="PANTHER" id="PTHR10029:SF3">
    <property type="entry name" value="ACYLPHOSPHATASE-RELATED"/>
    <property type="match status" value="1"/>
</dbReference>
<dbReference type="AlphaFoldDB" id="A0A0V0J2C9"/>
<comment type="catalytic activity">
    <reaction evidence="4 5 6">
        <text>an acyl phosphate + H2O = a carboxylate + phosphate + H(+)</text>
        <dbReference type="Rhea" id="RHEA:14965"/>
        <dbReference type="ChEBI" id="CHEBI:15377"/>
        <dbReference type="ChEBI" id="CHEBI:15378"/>
        <dbReference type="ChEBI" id="CHEBI:29067"/>
        <dbReference type="ChEBI" id="CHEBI:43474"/>
        <dbReference type="ChEBI" id="CHEBI:59918"/>
        <dbReference type="EC" id="3.6.1.7"/>
    </reaction>
</comment>
<reference evidence="9" key="1">
    <citation type="submission" date="2016-01" db="EMBL/GenBank/DDBJ databases">
        <title>Reference transcriptome for the parasite Schistocephalus solidus: insights into the molecular evolution of parasitism.</title>
        <authorList>
            <person name="Hebert F.O."/>
            <person name="Grambauer S."/>
            <person name="Barber I."/>
            <person name="Landry C.R."/>
            <person name="Aubin-Horth N."/>
        </authorList>
    </citation>
    <scope>NUCLEOTIDE SEQUENCE</scope>
</reference>
<gene>
    <name evidence="9" type="primary">ACYP2</name>
    <name evidence="9" type="ORF">TR107005</name>
</gene>
<dbReference type="EMBL" id="GEEE01003377">
    <property type="protein sequence ID" value="JAP59848.1"/>
    <property type="molecule type" value="Transcribed_RNA"/>
</dbReference>
<dbReference type="SUPFAM" id="SSF54975">
    <property type="entry name" value="Acylphosphatase/BLUF domain-like"/>
    <property type="match status" value="1"/>
</dbReference>
<organism evidence="9">
    <name type="scientific">Schistocephalus solidus</name>
    <name type="common">Tapeworm</name>
    <dbReference type="NCBI Taxonomy" id="70667"/>
    <lineage>
        <taxon>Eukaryota</taxon>
        <taxon>Metazoa</taxon>
        <taxon>Spiralia</taxon>
        <taxon>Lophotrochozoa</taxon>
        <taxon>Platyhelminthes</taxon>
        <taxon>Cestoda</taxon>
        <taxon>Eucestoda</taxon>
        <taxon>Diphyllobothriidea</taxon>
        <taxon>Diphyllobothriidae</taxon>
        <taxon>Schistocephalus</taxon>
    </lineage>
</organism>
<sequence length="100" mass="11126">MASASACLKSFEFEVFGRVQGVFFRKYTALTARENNIVGWVKNTSTGTVVGIAEGPDAKMDLFKNWLKTTGSPKSRIQKCDIRKEHSISALSFSSFDIIR</sequence>
<dbReference type="InterPro" id="IPR017968">
    <property type="entry name" value="Acylphosphatase_CS"/>
</dbReference>
<evidence type="ECO:0000259" key="8">
    <source>
        <dbReference type="PROSITE" id="PS51160"/>
    </source>
</evidence>
<evidence type="ECO:0000256" key="6">
    <source>
        <dbReference type="RuleBase" id="RU000553"/>
    </source>
</evidence>
<name>A0A0V0J2C9_SCHSO</name>
<comment type="similarity">
    <text evidence="1 7">Belongs to the acylphosphatase family.</text>
</comment>
<dbReference type="InterPro" id="IPR020456">
    <property type="entry name" value="Acylphosphatase"/>
</dbReference>
<dbReference type="PROSITE" id="PS00151">
    <property type="entry name" value="ACYLPHOSPHATASE_2"/>
    <property type="match status" value="1"/>
</dbReference>
<dbReference type="FunFam" id="3.30.70.100:FF:000011">
    <property type="entry name" value="Acylphosphatase"/>
    <property type="match status" value="1"/>
</dbReference>
<evidence type="ECO:0000256" key="1">
    <source>
        <dbReference type="ARBA" id="ARBA00005614"/>
    </source>
</evidence>
<dbReference type="InterPro" id="IPR001792">
    <property type="entry name" value="Acylphosphatase-like_dom"/>
</dbReference>
<dbReference type="PROSITE" id="PS00150">
    <property type="entry name" value="ACYLPHOSPHATASE_1"/>
    <property type="match status" value="1"/>
</dbReference>
<dbReference type="InterPro" id="IPR036046">
    <property type="entry name" value="Acylphosphatase-like_dom_sf"/>
</dbReference>